<gene>
    <name evidence="1" type="ORF">BURPS1710A_2855</name>
</gene>
<accession>A0A0E1W3P8</accession>
<proteinExistence type="predicted"/>
<dbReference type="RefSeq" id="WP_004527219.1">
    <property type="nucleotide sequence ID" value="NZ_CM000832.1"/>
</dbReference>
<evidence type="ECO:0000313" key="1">
    <source>
        <dbReference type="EMBL" id="EET07783.1"/>
    </source>
</evidence>
<reference evidence="1" key="1">
    <citation type="submission" date="2009-05" db="EMBL/GenBank/DDBJ databases">
        <authorList>
            <person name="Harkins D.M."/>
            <person name="DeShazer D."/>
            <person name="Woods D.E."/>
            <person name="Brinkac L.M."/>
            <person name="Brown K.A."/>
            <person name="Hung G.C."/>
            <person name="Tuanyok A."/>
            <person name="Zhang B."/>
            <person name="Nierman W.C."/>
        </authorList>
    </citation>
    <scope>NUCLEOTIDE SEQUENCE [LARGE SCALE GENOMIC DNA]</scope>
    <source>
        <strain evidence="1">1710a</strain>
    </source>
</reference>
<dbReference type="AlphaFoldDB" id="A0A0E1W3P8"/>
<organism evidence="1">
    <name type="scientific">Burkholderia pseudomallei 1710a</name>
    <dbReference type="NCBI Taxonomy" id="320371"/>
    <lineage>
        <taxon>Bacteria</taxon>
        <taxon>Pseudomonadati</taxon>
        <taxon>Pseudomonadota</taxon>
        <taxon>Betaproteobacteria</taxon>
        <taxon>Burkholderiales</taxon>
        <taxon>Burkholderiaceae</taxon>
        <taxon>Burkholderia</taxon>
        <taxon>pseudomallei group</taxon>
    </lineage>
</organism>
<dbReference type="EMBL" id="CM000832">
    <property type="protein sequence ID" value="EET07783.1"/>
    <property type="molecule type" value="Genomic_DNA"/>
</dbReference>
<protein>
    <submittedName>
        <fullName evidence="1">Uncharacterized protein</fullName>
    </submittedName>
</protein>
<dbReference type="HOGENOM" id="CLU_2732282_0_0_4"/>
<sequence>MDRYPAPMRNLMPWVRDNAAEIADAFLREGMSKGGAIRIAIAQAKHWLRSVHGAGANAASGRAGIVTRGDACGAGAVNA</sequence>
<name>A0A0E1W3P8_BURPE</name>
<dbReference type="GeneID" id="93060589"/>
<dbReference type="Proteomes" id="UP000001812">
    <property type="component" value="Chromosome I"/>
</dbReference>